<dbReference type="SUPFAM" id="SSF68906">
    <property type="entry name" value="SAP domain"/>
    <property type="match status" value="1"/>
</dbReference>
<feature type="compositionally biased region" description="Basic and acidic residues" evidence="1">
    <location>
        <begin position="357"/>
        <end position="377"/>
    </location>
</feature>
<organism evidence="3 4">
    <name type="scientific">Phakopsora pachyrhizi</name>
    <name type="common">Asian soybean rust disease fungus</name>
    <dbReference type="NCBI Taxonomy" id="170000"/>
    <lineage>
        <taxon>Eukaryota</taxon>
        <taxon>Fungi</taxon>
        <taxon>Dikarya</taxon>
        <taxon>Basidiomycota</taxon>
        <taxon>Pucciniomycotina</taxon>
        <taxon>Pucciniomycetes</taxon>
        <taxon>Pucciniales</taxon>
        <taxon>Phakopsoraceae</taxon>
        <taxon>Phakopsora</taxon>
    </lineage>
</organism>
<feature type="compositionally biased region" description="Basic and acidic residues" evidence="1">
    <location>
        <begin position="529"/>
        <end position="550"/>
    </location>
</feature>
<evidence type="ECO:0000256" key="1">
    <source>
        <dbReference type="SAM" id="MobiDB-lite"/>
    </source>
</evidence>
<dbReference type="EMBL" id="CALTRL010005821">
    <property type="protein sequence ID" value="CAH7686863.1"/>
    <property type="molecule type" value="Genomic_DNA"/>
</dbReference>
<feature type="compositionally biased region" description="Polar residues" evidence="1">
    <location>
        <begin position="65"/>
        <end position="80"/>
    </location>
</feature>
<feature type="region of interest" description="Disordered" evidence="1">
    <location>
        <begin position="523"/>
        <end position="575"/>
    </location>
</feature>
<dbReference type="PANTHER" id="PTHR47031">
    <property type="entry name" value="SAP DNA-BINDING DOMAIN-CONTAINING PROTEIN"/>
    <property type="match status" value="1"/>
</dbReference>
<sequence>MTLIVAKLKVAELKSELESRNLPRSGLKADLVKRLQEAIDREQQQSIIKPTVTPAASESAETTAKTIDQKSVTPQKNQINQDDDTSNRNLSSTTPSSSKKRSRTQSSHKDQDSHKQPKLNVQQTPISEQARGQDHSQKSSDRSQNSKIKVRRGEEQQNNHPSILIDIKNPSDSELAEPADQKARQSEPQGDNTSGSGFGSSGGSQEIDSLRNGDGNLEVSENQSQGSREQPSVLIGINSQATQNQISITAEVSSAVVLELQVSEEPKNSSEEKIRPSEQSEQIVGSSEEDNHLELTDSEDILKSRKNITSSSHHKQKELSIGLNSPRPEEQVEPPLISPKREKQKTPQPSGIPESVVEPKKLESTIDEPKSDSKPLKDPLTLDSRPYDQQNVSKDDKARVAYRSLHQTTPYPAETGRLLSLTYIPTEQVSRFVRDEEENSNGGSLRGRLELRYTRQSSEGGLWTFELRSQLSGTPGGGGRVIRGLASSIPIGGLVRNDDGRDINTPRRPEVVSKVESAEMSSIKIKGSSRVEERRVNDHYDGEGVRRSEKEEEGGGFEVLRMEENPRGGPDRWFKRTKTKPQLYWCQAKS</sequence>
<keyword evidence="4" id="KW-1185">Reference proteome</keyword>
<feature type="compositionally biased region" description="Basic and acidic residues" evidence="1">
    <location>
        <begin position="560"/>
        <end position="574"/>
    </location>
</feature>
<dbReference type="InterPro" id="IPR036361">
    <property type="entry name" value="SAP_dom_sf"/>
</dbReference>
<evidence type="ECO:0000259" key="2">
    <source>
        <dbReference type="PROSITE" id="PS50800"/>
    </source>
</evidence>
<gene>
    <name evidence="3" type="ORF">PPACK8108_LOCUS21570</name>
</gene>
<feature type="compositionally biased region" description="Low complexity" evidence="1">
    <location>
        <begin position="55"/>
        <end position="64"/>
    </location>
</feature>
<evidence type="ECO:0000313" key="3">
    <source>
        <dbReference type="EMBL" id="CAH7686863.1"/>
    </source>
</evidence>
<feature type="compositionally biased region" description="Low complexity" evidence="1">
    <location>
        <begin position="87"/>
        <end position="97"/>
    </location>
</feature>
<name>A0AAV0BI02_PHAPC</name>
<comment type="caution">
    <text evidence="3">The sequence shown here is derived from an EMBL/GenBank/DDBJ whole genome shotgun (WGS) entry which is preliminary data.</text>
</comment>
<evidence type="ECO:0000313" key="4">
    <source>
        <dbReference type="Proteomes" id="UP001153365"/>
    </source>
</evidence>
<feature type="compositionally biased region" description="Polar residues" evidence="1">
    <location>
        <begin position="219"/>
        <end position="230"/>
    </location>
</feature>
<dbReference type="InterPro" id="IPR003034">
    <property type="entry name" value="SAP_dom"/>
</dbReference>
<feature type="domain" description="SAP" evidence="2">
    <location>
        <begin position="5"/>
        <end position="39"/>
    </location>
</feature>
<reference evidence="3" key="1">
    <citation type="submission" date="2022-06" db="EMBL/GenBank/DDBJ databases">
        <authorList>
            <consortium name="SYNGENTA / RWTH Aachen University"/>
        </authorList>
    </citation>
    <scope>NUCLEOTIDE SEQUENCE</scope>
</reference>
<feature type="region of interest" description="Disordered" evidence="1">
    <location>
        <begin position="263"/>
        <end position="397"/>
    </location>
</feature>
<feature type="region of interest" description="Disordered" evidence="1">
    <location>
        <begin position="41"/>
        <end position="236"/>
    </location>
</feature>
<dbReference type="Gene3D" id="1.10.720.30">
    <property type="entry name" value="SAP domain"/>
    <property type="match status" value="1"/>
</dbReference>
<dbReference type="PROSITE" id="PS50800">
    <property type="entry name" value="SAP"/>
    <property type="match status" value="1"/>
</dbReference>
<dbReference type="AlphaFoldDB" id="A0AAV0BI02"/>
<accession>A0AAV0BI02</accession>
<dbReference type="Pfam" id="PF02037">
    <property type="entry name" value="SAP"/>
    <property type="match status" value="1"/>
</dbReference>
<dbReference type="PANTHER" id="PTHR47031:SF3">
    <property type="entry name" value="SAP DOMAIN-CONTAINING PROTEIN"/>
    <property type="match status" value="1"/>
</dbReference>
<feature type="compositionally biased region" description="Basic and acidic residues" evidence="1">
    <location>
        <begin position="264"/>
        <end position="278"/>
    </location>
</feature>
<proteinExistence type="predicted"/>
<dbReference type="SMART" id="SM00513">
    <property type="entry name" value="SAP"/>
    <property type="match status" value="1"/>
</dbReference>
<feature type="compositionally biased region" description="Basic and acidic residues" evidence="1">
    <location>
        <begin position="289"/>
        <end position="303"/>
    </location>
</feature>
<feature type="compositionally biased region" description="Basic and acidic residues" evidence="1">
    <location>
        <begin position="131"/>
        <end position="141"/>
    </location>
</feature>
<dbReference type="Proteomes" id="UP001153365">
    <property type="component" value="Unassembled WGS sequence"/>
</dbReference>
<protein>
    <submittedName>
        <fullName evidence="3">Expressed protein</fullName>
    </submittedName>
</protein>